<reference evidence="2" key="1">
    <citation type="journal article" date="2020" name="mSystems">
        <title>Genome- and Community-Level Interaction Insights into Carbon Utilization and Element Cycling Functions of Hydrothermarchaeota in Hydrothermal Sediment.</title>
        <authorList>
            <person name="Zhou Z."/>
            <person name="Liu Y."/>
            <person name="Xu W."/>
            <person name="Pan J."/>
            <person name="Luo Z.H."/>
            <person name="Li M."/>
        </authorList>
    </citation>
    <scope>NUCLEOTIDE SEQUENCE [LARGE SCALE GENOMIC DNA]</scope>
    <source>
        <strain evidence="2">SpSt-349</strain>
    </source>
</reference>
<keyword evidence="1" id="KW-0732">Signal</keyword>
<comment type="caution">
    <text evidence="2">The sequence shown here is derived from an EMBL/GenBank/DDBJ whole genome shotgun (WGS) entry which is preliminary data.</text>
</comment>
<gene>
    <name evidence="2" type="ORF">ENQ87_11435</name>
</gene>
<evidence type="ECO:0000256" key="1">
    <source>
        <dbReference type="SAM" id="SignalP"/>
    </source>
</evidence>
<protein>
    <recommendedName>
        <fullName evidence="3">Lipoprotein</fullName>
    </recommendedName>
</protein>
<evidence type="ECO:0008006" key="3">
    <source>
        <dbReference type="Google" id="ProtNLM"/>
    </source>
</evidence>
<accession>A0A831U0G7</accession>
<dbReference type="EMBL" id="DSOV01000048">
    <property type="protein sequence ID" value="HEN42961.1"/>
    <property type="molecule type" value="Genomic_DNA"/>
</dbReference>
<organism evidence="2">
    <name type="scientific">Geobacter metallireducens</name>
    <dbReference type="NCBI Taxonomy" id="28232"/>
    <lineage>
        <taxon>Bacteria</taxon>
        <taxon>Pseudomonadati</taxon>
        <taxon>Thermodesulfobacteriota</taxon>
        <taxon>Desulfuromonadia</taxon>
        <taxon>Geobacterales</taxon>
        <taxon>Geobacteraceae</taxon>
        <taxon>Geobacter</taxon>
    </lineage>
</organism>
<dbReference type="PROSITE" id="PS51257">
    <property type="entry name" value="PROKAR_LIPOPROTEIN"/>
    <property type="match status" value="1"/>
</dbReference>
<feature type="signal peptide" evidence="1">
    <location>
        <begin position="1"/>
        <end position="25"/>
    </location>
</feature>
<evidence type="ECO:0000313" key="2">
    <source>
        <dbReference type="EMBL" id="HEN42961.1"/>
    </source>
</evidence>
<feature type="chain" id="PRO_5032909615" description="Lipoprotein" evidence="1">
    <location>
        <begin position="26"/>
        <end position="196"/>
    </location>
</feature>
<dbReference type="AlphaFoldDB" id="A0A831U0G7"/>
<sequence>MVSIVPRVTRRAVLCSLSALLVLLAATGCGPKPQVSVSPSFRPAADVETAYVVPFAGALVPEEFSAAVFNDFVDQLNGRRRETGIRSFAILKDEVKDVDAGWLARQYYISGDIWSYVEDSGCCSTNIRVKARVYVYEPGKSIPSVEIFVPVESFFDHDRTTIERERDRLARTLARDLSRRVIEALLRQRSPSSPIP</sequence>
<proteinExistence type="predicted"/>
<name>A0A831U0G7_GEOME</name>